<feature type="transmembrane region" description="Helical" evidence="8">
    <location>
        <begin position="829"/>
        <end position="854"/>
    </location>
</feature>
<evidence type="ECO:0000256" key="8">
    <source>
        <dbReference type="SAM" id="Phobius"/>
    </source>
</evidence>
<dbReference type="SUPFAM" id="SSF51445">
    <property type="entry name" value="(Trans)glycosidases"/>
    <property type="match status" value="1"/>
</dbReference>
<organism evidence="10 11">
    <name type="scientific">Limnobacter humi</name>
    <dbReference type="NCBI Taxonomy" id="1778671"/>
    <lineage>
        <taxon>Bacteria</taxon>
        <taxon>Pseudomonadati</taxon>
        <taxon>Pseudomonadota</taxon>
        <taxon>Betaproteobacteria</taxon>
        <taxon>Burkholderiales</taxon>
        <taxon>Burkholderiaceae</taxon>
        <taxon>Limnobacter</taxon>
    </lineage>
</organism>
<dbReference type="InterPro" id="IPR000490">
    <property type="entry name" value="Glyco_hydro_17"/>
</dbReference>
<evidence type="ECO:0000256" key="3">
    <source>
        <dbReference type="ARBA" id="ARBA00022679"/>
    </source>
</evidence>
<comment type="subcellular location">
    <subcellularLocation>
        <location evidence="1">Membrane</location>
        <topology evidence="1">Multi-pass membrane protein</topology>
    </subcellularLocation>
</comment>
<accession>A0ABT1WC01</accession>
<feature type="chain" id="PRO_5045720675" evidence="9">
    <location>
        <begin position="21"/>
        <end position="868"/>
    </location>
</feature>
<keyword evidence="3 10" id="KW-0808">Transferase</keyword>
<sequence>MPSFLALCAFVLMVFGGYGAVNQPVQEPAWPDVIPGFAFSPYQKDQNPQNNVLPTREDIIRDLARLQGKTRAIRTYTVEGVFGDIPELANTYGINVALGAWIGPDAVSNAREIDRLVSISRSAPHNIVRMLVGNEALLRTDVSVHQLTAYLDTVRALTDIPVSTAEPWHVWLQNPELAAHVDYIAVHLLPFWEGVEMDKAVDYALNTLHQVQARFPDKRVVVSEVGWPSQGRTIQQAVASQANQAIFLRRFIHRAQAEGVVFYVMEAFDQPWKRTIEGAVGAHWGVLDADRNPKFEMRNPIIAVPHWKMLAGVSVGVALLITLFLLTDARALTTAGRSFLMFNAFSASTLVVFILYEFSQQYHTWTSVAVSALMLLGVLGIVVVVLAEAHEWAEALWVAGRQRLLGKPLPRETATASSALPFVSIHVPAYEEPPELLKATLNALARLDYPQFEVLVIDNNTRNEATWKPVQAHCMSLDSSDHRFRFFHVNPLAGYKAGALNLALDHTDARAEVVAVIDADYQVASNWLRDLMPAFSNPSIAIVQAPQDYRDASDSAFKALCYAEYKGFFHVGMVTRNERNAIIQHGTMTLVRRSVLDDVGGWGTHTVTEDAELGLRIFEAGHEATYIDHSYGQGLMPDTFLDYKKQRHRWAYGAMQIVRAHAAALLGFQKTGLTAGQRYHFLAGWLPWMADGLNLLFTGLAVIWSVLMLINPLAFNAPPLLISVVPFLFFVFKLVKLLTLYTTRVGTTLGQALAATLAGLSLSYTIGHATLSGLLLGRAIAFARTPKTGQRARWRQALAAARGESICALALLSLQVLLLARLGLQAQENLAWCGVLLLQSVPCVAAVVVSLLSARAEGLVDEKAESLV</sequence>
<keyword evidence="5" id="KW-0378">Hydrolase</keyword>
<dbReference type="PANTHER" id="PTHR43867">
    <property type="entry name" value="CELLULOSE SYNTHASE CATALYTIC SUBUNIT A [UDP-FORMING]"/>
    <property type="match status" value="1"/>
</dbReference>
<dbReference type="Gene3D" id="3.20.20.80">
    <property type="entry name" value="Glycosidases"/>
    <property type="match status" value="1"/>
</dbReference>
<keyword evidence="6 8" id="KW-1133">Transmembrane helix</keyword>
<dbReference type="SUPFAM" id="SSF53448">
    <property type="entry name" value="Nucleotide-diphospho-sugar transferases"/>
    <property type="match status" value="1"/>
</dbReference>
<feature type="transmembrane region" description="Helical" evidence="8">
    <location>
        <begin position="720"/>
        <end position="741"/>
    </location>
</feature>
<feature type="transmembrane region" description="Helical" evidence="8">
    <location>
        <begin position="307"/>
        <end position="326"/>
    </location>
</feature>
<gene>
    <name evidence="10" type="ORF">NQT62_01125</name>
</gene>
<evidence type="ECO:0000313" key="11">
    <source>
        <dbReference type="Proteomes" id="UP001204142"/>
    </source>
</evidence>
<evidence type="ECO:0000313" key="10">
    <source>
        <dbReference type="EMBL" id="MCQ8895036.1"/>
    </source>
</evidence>
<name>A0ABT1WC01_9BURK</name>
<dbReference type="GO" id="GO:0016757">
    <property type="term" value="F:glycosyltransferase activity"/>
    <property type="evidence" value="ECO:0007669"/>
    <property type="project" value="UniProtKB-KW"/>
</dbReference>
<dbReference type="InterPro" id="IPR017853">
    <property type="entry name" value="GH"/>
</dbReference>
<dbReference type="Gene3D" id="3.90.550.10">
    <property type="entry name" value="Spore Coat Polysaccharide Biosynthesis Protein SpsA, Chain A"/>
    <property type="match status" value="1"/>
</dbReference>
<keyword evidence="7 8" id="KW-0472">Membrane</keyword>
<keyword evidence="2 10" id="KW-0328">Glycosyltransferase</keyword>
<keyword evidence="9" id="KW-0732">Signal</keyword>
<evidence type="ECO:0000256" key="9">
    <source>
        <dbReference type="SAM" id="SignalP"/>
    </source>
</evidence>
<keyword evidence="11" id="KW-1185">Reference proteome</keyword>
<evidence type="ECO:0000256" key="1">
    <source>
        <dbReference type="ARBA" id="ARBA00004141"/>
    </source>
</evidence>
<proteinExistence type="predicted"/>
<dbReference type="InterPro" id="IPR029044">
    <property type="entry name" value="Nucleotide-diphossugar_trans"/>
</dbReference>
<dbReference type="InterPro" id="IPR050321">
    <property type="entry name" value="Glycosyltr_2/OpgH_subfam"/>
</dbReference>
<dbReference type="PANTHER" id="PTHR43867:SF4">
    <property type="entry name" value="BETA-(1-3)-GLUCOSYL TRANSFERASE"/>
    <property type="match status" value="1"/>
</dbReference>
<feature type="transmembrane region" description="Helical" evidence="8">
    <location>
        <begin position="753"/>
        <end position="776"/>
    </location>
</feature>
<comment type="caution">
    <text evidence="10">The sequence shown here is derived from an EMBL/GenBank/DDBJ whole genome shotgun (WGS) entry which is preliminary data.</text>
</comment>
<feature type="transmembrane region" description="Helical" evidence="8">
    <location>
        <begin position="650"/>
        <end position="668"/>
    </location>
</feature>
<dbReference type="EC" id="2.4.-.-" evidence="10"/>
<dbReference type="Pfam" id="PF00332">
    <property type="entry name" value="Glyco_hydro_17"/>
    <property type="match status" value="1"/>
</dbReference>
<feature type="transmembrane region" description="Helical" evidence="8">
    <location>
        <begin position="688"/>
        <end position="708"/>
    </location>
</feature>
<feature type="transmembrane region" description="Helical" evidence="8">
    <location>
        <begin position="338"/>
        <end position="356"/>
    </location>
</feature>
<dbReference type="RefSeq" id="WP_256762696.1">
    <property type="nucleotide sequence ID" value="NZ_JANIGO010000001.1"/>
</dbReference>
<reference evidence="10 11" key="1">
    <citation type="submission" date="2022-07" db="EMBL/GenBank/DDBJ databases">
        <authorList>
            <person name="Xamxidin M."/>
            <person name="Wu M."/>
        </authorList>
    </citation>
    <scope>NUCLEOTIDE SEQUENCE [LARGE SCALE GENOMIC DNA]</scope>
    <source>
        <strain evidence="10 11">NBRC 111650</strain>
    </source>
</reference>
<feature type="transmembrane region" description="Helical" evidence="8">
    <location>
        <begin position="797"/>
        <end position="817"/>
    </location>
</feature>
<dbReference type="Proteomes" id="UP001204142">
    <property type="component" value="Unassembled WGS sequence"/>
</dbReference>
<dbReference type="EMBL" id="JANIGO010000001">
    <property type="protein sequence ID" value="MCQ8895036.1"/>
    <property type="molecule type" value="Genomic_DNA"/>
</dbReference>
<feature type="signal peptide" evidence="9">
    <location>
        <begin position="1"/>
        <end position="20"/>
    </location>
</feature>
<evidence type="ECO:0000256" key="5">
    <source>
        <dbReference type="ARBA" id="ARBA00022801"/>
    </source>
</evidence>
<evidence type="ECO:0000256" key="6">
    <source>
        <dbReference type="ARBA" id="ARBA00022989"/>
    </source>
</evidence>
<dbReference type="PROSITE" id="PS00587">
    <property type="entry name" value="GLYCOSYL_HYDROL_F17"/>
    <property type="match status" value="1"/>
</dbReference>
<dbReference type="Pfam" id="PF13641">
    <property type="entry name" value="Glyco_tranf_2_3"/>
    <property type="match status" value="1"/>
</dbReference>
<evidence type="ECO:0000256" key="7">
    <source>
        <dbReference type="ARBA" id="ARBA00023136"/>
    </source>
</evidence>
<feature type="transmembrane region" description="Helical" evidence="8">
    <location>
        <begin position="362"/>
        <end position="387"/>
    </location>
</feature>
<evidence type="ECO:0000256" key="4">
    <source>
        <dbReference type="ARBA" id="ARBA00022692"/>
    </source>
</evidence>
<evidence type="ECO:0000256" key="2">
    <source>
        <dbReference type="ARBA" id="ARBA00022676"/>
    </source>
</evidence>
<protein>
    <submittedName>
        <fullName evidence="10">Glycosyltransferase</fullName>
        <ecNumber evidence="10">2.4.-.-</ecNumber>
    </submittedName>
</protein>
<keyword evidence="4 8" id="KW-0812">Transmembrane</keyword>